<dbReference type="GO" id="GO:0019478">
    <property type="term" value="P:D-amino acid catabolic process"/>
    <property type="evidence" value="ECO:0007669"/>
    <property type="project" value="TreeGrafter"/>
</dbReference>
<dbReference type="GO" id="GO:0071949">
    <property type="term" value="F:FAD binding"/>
    <property type="evidence" value="ECO:0007669"/>
    <property type="project" value="InterPro"/>
</dbReference>
<dbReference type="GO" id="GO:0005737">
    <property type="term" value="C:cytoplasm"/>
    <property type="evidence" value="ECO:0007669"/>
    <property type="project" value="TreeGrafter"/>
</dbReference>
<protein>
    <submittedName>
        <fullName evidence="8">Nucleotide-binding domain-containing protein</fullName>
    </submittedName>
</protein>
<dbReference type="VEuPathDB" id="FungiDB:BCV72DRAFT_227149"/>
<proteinExistence type="inferred from homology"/>
<dbReference type="InterPro" id="IPR023209">
    <property type="entry name" value="DAO"/>
</dbReference>
<accession>A0A1X0R559</accession>
<dbReference type="PANTHER" id="PTHR11530">
    <property type="entry name" value="D-AMINO ACID OXIDASE"/>
    <property type="match status" value="1"/>
</dbReference>
<reference evidence="8" key="1">
    <citation type="journal article" date="2016" name="Proc. Natl. Acad. Sci. U.S.A.">
        <title>Lipid metabolic changes in an early divergent fungus govern the establishment of a mutualistic symbiosis with endobacteria.</title>
        <authorList>
            <person name="Lastovetsky O.A."/>
            <person name="Gaspar M.L."/>
            <person name="Mondo S.J."/>
            <person name="LaButti K.M."/>
            <person name="Sandor L."/>
            <person name="Grigoriev I.V."/>
            <person name="Henry S.A."/>
            <person name="Pawlowska T.E."/>
        </authorList>
    </citation>
    <scope>NUCLEOTIDE SEQUENCE [LARGE SCALE GENOMIC DNA]</scope>
    <source>
        <strain evidence="8">ATCC 52814</strain>
    </source>
</reference>
<organism evidence="8">
    <name type="scientific">Rhizopus microsporus var. microsporus</name>
    <dbReference type="NCBI Taxonomy" id="86635"/>
    <lineage>
        <taxon>Eukaryota</taxon>
        <taxon>Fungi</taxon>
        <taxon>Fungi incertae sedis</taxon>
        <taxon>Mucoromycota</taxon>
        <taxon>Mucoromycotina</taxon>
        <taxon>Mucoromycetes</taxon>
        <taxon>Mucorales</taxon>
        <taxon>Mucorineae</taxon>
        <taxon>Rhizopodaceae</taxon>
        <taxon>Rhizopus</taxon>
    </lineage>
</organism>
<evidence type="ECO:0000256" key="2">
    <source>
        <dbReference type="ARBA" id="ARBA00006730"/>
    </source>
</evidence>
<evidence type="ECO:0000259" key="7">
    <source>
        <dbReference type="Pfam" id="PF01266"/>
    </source>
</evidence>
<feature type="binding site" evidence="6">
    <location>
        <position position="185"/>
    </location>
    <ligand>
        <name>FAD</name>
        <dbReference type="ChEBI" id="CHEBI:57692"/>
    </ligand>
</feature>
<dbReference type="PIRSF" id="PIRSF000189">
    <property type="entry name" value="D-aa_oxidase"/>
    <property type="match status" value="1"/>
</dbReference>
<name>A0A1X0R559_RHIZD</name>
<dbReference type="Gene3D" id="3.40.50.720">
    <property type="entry name" value="NAD(P)-binding Rossmann-like Domain"/>
    <property type="match status" value="1"/>
</dbReference>
<evidence type="ECO:0000256" key="3">
    <source>
        <dbReference type="ARBA" id="ARBA00022630"/>
    </source>
</evidence>
<feature type="binding site" evidence="6">
    <location>
        <position position="320"/>
    </location>
    <ligand>
        <name>D-dopa</name>
        <dbReference type="ChEBI" id="CHEBI:149689"/>
    </ligand>
</feature>
<keyword evidence="5" id="KW-0560">Oxidoreductase</keyword>
<dbReference type="Proteomes" id="UP000242414">
    <property type="component" value="Unassembled WGS sequence"/>
</dbReference>
<dbReference type="AlphaFoldDB" id="A0A1X0R559"/>
<evidence type="ECO:0000256" key="6">
    <source>
        <dbReference type="PIRSR" id="PIRSR000189-1"/>
    </source>
</evidence>
<sequence>MEQTKIVVIGAGVIGLTTALTLKKRGWKNVKIIAKYTPGDMAIEYTSPYAGAHWRTMAPNDNPLLQKLDAVSYREFLRIAEQESKSNTGIMVVPSYDYYQDINPEFTNPWFKDLVKNFKFLKEKDELPENAKIGHTYTTVLVNSPIYLKWLENNFKGLGGVIEKRAINDLREVLHQDVDVVINCTGLGSKYIAGIQDKALYPTRGQTIVARAPHIKRTLTYIGSHGITYIIPRSDGTVVLGGTANKNDFNPFSDTDTNQDILERTKRLCPELSTAGDLEIVRYSVGLRPTREGGPRFENEIYRTESGRKVLVTHAYGHGGFGYQSSWGSAEHTVEMMERGLSKIHNAKL</sequence>
<keyword evidence="3" id="KW-0285">Flavoprotein</keyword>
<dbReference type="EMBL" id="KV921909">
    <property type="protein sequence ID" value="ORE07144.1"/>
    <property type="molecule type" value="Genomic_DNA"/>
</dbReference>
<dbReference type="OrthoDB" id="2015447at2759"/>
<evidence type="ECO:0000256" key="4">
    <source>
        <dbReference type="ARBA" id="ARBA00022827"/>
    </source>
</evidence>
<dbReference type="InterPro" id="IPR006076">
    <property type="entry name" value="FAD-dep_OxRdtase"/>
</dbReference>
<feature type="binding site" evidence="6">
    <location>
        <begin position="46"/>
        <end position="47"/>
    </location>
    <ligand>
        <name>FAD</name>
        <dbReference type="ChEBI" id="CHEBI:57692"/>
    </ligand>
</feature>
<feature type="binding site" evidence="6">
    <location>
        <position position="288"/>
    </location>
    <ligand>
        <name>D-dopa</name>
        <dbReference type="ChEBI" id="CHEBI:149689"/>
    </ligand>
</feature>
<gene>
    <name evidence="8" type="ORF">BCV72DRAFT_227149</name>
</gene>
<evidence type="ECO:0000256" key="1">
    <source>
        <dbReference type="ARBA" id="ARBA00001974"/>
    </source>
</evidence>
<keyword evidence="4 6" id="KW-0274">FAD</keyword>
<dbReference type="SUPFAM" id="SSF54373">
    <property type="entry name" value="FAD-linked reductases, C-terminal domain"/>
    <property type="match status" value="1"/>
</dbReference>
<dbReference type="GO" id="GO:0003884">
    <property type="term" value="F:D-amino-acid oxidase activity"/>
    <property type="evidence" value="ECO:0007669"/>
    <property type="project" value="InterPro"/>
</dbReference>
<evidence type="ECO:0000256" key="5">
    <source>
        <dbReference type="ARBA" id="ARBA00023002"/>
    </source>
</evidence>
<dbReference type="PANTHER" id="PTHR11530:SF11">
    <property type="entry name" value="D-ASPARTATE OXIDASE"/>
    <property type="match status" value="1"/>
</dbReference>
<comment type="cofactor">
    <cofactor evidence="1 6">
        <name>FAD</name>
        <dbReference type="ChEBI" id="CHEBI:57692"/>
    </cofactor>
</comment>
<feature type="domain" description="FAD dependent oxidoreductase" evidence="7">
    <location>
        <begin position="5"/>
        <end position="336"/>
    </location>
</feature>
<comment type="similarity">
    <text evidence="2">Belongs to the DAMOX/DASOX family.</text>
</comment>
<dbReference type="Gene3D" id="3.30.9.10">
    <property type="entry name" value="D-Amino Acid Oxidase, subunit A, domain 2"/>
    <property type="match status" value="1"/>
</dbReference>
<evidence type="ECO:0000313" key="8">
    <source>
        <dbReference type="EMBL" id="ORE07144.1"/>
    </source>
</evidence>
<dbReference type="Pfam" id="PF01266">
    <property type="entry name" value="DAO"/>
    <property type="match status" value="1"/>
</dbReference>
<dbReference type="SUPFAM" id="SSF51971">
    <property type="entry name" value="Nucleotide-binding domain"/>
    <property type="match status" value="1"/>
</dbReference>